<accession>A0A9E7K6C5</accession>
<dbReference type="EMBL" id="CP097507">
    <property type="protein sequence ID" value="URE06216.1"/>
    <property type="molecule type" value="Genomic_DNA"/>
</dbReference>
<organism evidence="1 2">
    <name type="scientific">Musa troglodytarum</name>
    <name type="common">fe'i banana</name>
    <dbReference type="NCBI Taxonomy" id="320322"/>
    <lineage>
        <taxon>Eukaryota</taxon>
        <taxon>Viridiplantae</taxon>
        <taxon>Streptophyta</taxon>
        <taxon>Embryophyta</taxon>
        <taxon>Tracheophyta</taxon>
        <taxon>Spermatophyta</taxon>
        <taxon>Magnoliopsida</taxon>
        <taxon>Liliopsida</taxon>
        <taxon>Zingiberales</taxon>
        <taxon>Musaceae</taxon>
        <taxon>Musa</taxon>
    </lineage>
</organism>
<dbReference type="Proteomes" id="UP001055439">
    <property type="component" value="Chromosome 5"/>
</dbReference>
<sequence>MKRVLPNLEIECTAWEESIESKEKGGPKGTLSCWLLLLTSVDFLPASQHRIKRAKHWRQCLILVPPSKVSWLIIYRVNCTHALSLFPYQLRVSCTCFQAIPSASPLTRAYLRVADAQTTTSQSHIRREEWEELLVVPRWGCTKGRGLLRKMHGLSSISSAMENETGGRCLKELVSLDAERAAD</sequence>
<dbReference type="AlphaFoldDB" id="A0A9E7K6C5"/>
<keyword evidence="2" id="KW-1185">Reference proteome</keyword>
<evidence type="ECO:0000313" key="1">
    <source>
        <dbReference type="EMBL" id="URE06216.1"/>
    </source>
</evidence>
<gene>
    <name evidence="1" type="ORF">MUK42_21419</name>
</gene>
<reference evidence="1" key="1">
    <citation type="submission" date="2022-05" db="EMBL/GenBank/DDBJ databases">
        <title>The Musa troglodytarum L. genome provides insights into the mechanism of non-climacteric behaviour and enrichment of carotenoids.</title>
        <authorList>
            <person name="Wang J."/>
        </authorList>
    </citation>
    <scope>NUCLEOTIDE SEQUENCE</scope>
    <source>
        <tissue evidence="1">Leaf</tissue>
    </source>
</reference>
<evidence type="ECO:0000313" key="2">
    <source>
        <dbReference type="Proteomes" id="UP001055439"/>
    </source>
</evidence>
<protein>
    <submittedName>
        <fullName evidence="1">Uncharacterized protein</fullName>
    </submittedName>
</protein>
<name>A0A9E7K6C5_9LILI</name>
<proteinExistence type="predicted"/>